<organism evidence="1 2">
    <name type="scientific">Mesorhizobium plurifarium</name>
    <dbReference type="NCBI Taxonomy" id="69974"/>
    <lineage>
        <taxon>Bacteria</taxon>
        <taxon>Pseudomonadati</taxon>
        <taxon>Pseudomonadota</taxon>
        <taxon>Alphaproteobacteria</taxon>
        <taxon>Hyphomicrobiales</taxon>
        <taxon>Phyllobacteriaceae</taxon>
        <taxon>Mesorhizobium</taxon>
    </lineage>
</organism>
<evidence type="ECO:0000313" key="2">
    <source>
        <dbReference type="Proteomes" id="UP000046373"/>
    </source>
</evidence>
<name>A0A090F6N7_MESPL</name>
<gene>
    <name evidence="1" type="ORF">MPLDJ20_260012</name>
</gene>
<evidence type="ECO:0000313" key="1">
    <source>
        <dbReference type="EMBL" id="CDX39467.1"/>
    </source>
</evidence>
<dbReference type="EMBL" id="CCNB01000019">
    <property type="protein sequence ID" value="CDX39467.1"/>
    <property type="molecule type" value="Genomic_DNA"/>
</dbReference>
<dbReference type="AlphaFoldDB" id="A0A090F6N7"/>
<accession>A0A090F6N7</accession>
<protein>
    <submittedName>
        <fullName evidence="1">Uncharacterized protein</fullName>
    </submittedName>
</protein>
<dbReference type="Proteomes" id="UP000046373">
    <property type="component" value="Unassembled WGS sequence"/>
</dbReference>
<sequence>MAPEALNGIGGVTYDADRVVWTLRAPMAFVAAAHRSAA</sequence>
<proteinExistence type="predicted"/>
<reference evidence="1 2" key="1">
    <citation type="submission" date="2014-08" db="EMBL/GenBank/DDBJ databases">
        <authorList>
            <person name="Moulin Lionel"/>
        </authorList>
    </citation>
    <scope>NUCLEOTIDE SEQUENCE [LARGE SCALE GENOMIC DNA]</scope>
</reference>